<feature type="transmembrane region" description="Helical" evidence="8">
    <location>
        <begin position="208"/>
        <end position="230"/>
    </location>
</feature>
<organism evidence="10 11">
    <name type="scientific">Ottowia thiooxydans</name>
    <dbReference type="NCBI Taxonomy" id="219182"/>
    <lineage>
        <taxon>Bacteria</taxon>
        <taxon>Pseudomonadati</taxon>
        <taxon>Pseudomonadota</taxon>
        <taxon>Betaproteobacteria</taxon>
        <taxon>Burkholderiales</taxon>
        <taxon>Comamonadaceae</taxon>
        <taxon>Ottowia</taxon>
    </lineage>
</organism>
<keyword evidence="5 8" id="KW-0812">Transmembrane</keyword>
<reference evidence="10 11" key="1">
    <citation type="submission" date="2024-06" db="EMBL/GenBank/DDBJ databases">
        <title>Sorghum-associated microbial communities from plants grown in Nebraska, USA.</title>
        <authorList>
            <person name="Schachtman D."/>
        </authorList>
    </citation>
    <scope>NUCLEOTIDE SEQUENCE [LARGE SCALE GENOMIC DNA]</scope>
    <source>
        <strain evidence="10 11">2709</strain>
    </source>
</reference>
<keyword evidence="7 8" id="KW-0472">Membrane</keyword>
<feature type="transmembrane region" description="Helical" evidence="8">
    <location>
        <begin position="88"/>
        <end position="108"/>
    </location>
</feature>
<dbReference type="InterPro" id="IPR038731">
    <property type="entry name" value="RgtA/B/C-like"/>
</dbReference>
<evidence type="ECO:0000313" key="10">
    <source>
        <dbReference type="EMBL" id="MET4576924.1"/>
    </source>
</evidence>
<accession>A0ABV2Q7C1</accession>
<evidence type="ECO:0000256" key="3">
    <source>
        <dbReference type="ARBA" id="ARBA00022676"/>
    </source>
</evidence>
<feature type="transmembrane region" description="Helical" evidence="8">
    <location>
        <begin position="324"/>
        <end position="343"/>
    </location>
</feature>
<dbReference type="PANTHER" id="PTHR33908">
    <property type="entry name" value="MANNOSYLTRANSFERASE YKCB-RELATED"/>
    <property type="match status" value="1"/>
</dbReference>
<name>A0ABV2Q7C1_9BURK</name>
<evidence type="ECO:0000256" key="7">
    <source>
        <dbReference type="ARBA" id="ARBA00023136"/>
    </source>
</evidence>
<evidence type="ECO:0000313" key="11">
    <source>
        <dbReference type="Proteomes" id="UP001549320"/>
    </source>
</evidence>
<dbReference type="RefSeq" id="WP_354442989.1">
    <property type="nucleotide sequence ID" value="NZ_JBEPSH010000004.1"/>
</dbReference>
<comment type="caution">
    <text evidence="10">The sequence shown here is derived from an EMBL/GenBank/DDBJ whole genome shotgun (WGS) entry which is preliminary data.</text>
</comment>
<evidence type="ECO:0000256" key="5">
    <source>
        <dbReference type="ARBA" id="ARBA00022692"/>
    </source>
</evidence>
<dbReference type="Proteomes" id="UP001549320">
    <property type="component" value="Unassembled WGS sequence"/>
</dbReference>
<feature type="transmembrane region" description="Helical" evidence="8">
    <location>
        <begin position="377"/>
        <end position="398"/>
    </location>
</feature>
<keyword evidence="3" id="KW-0328">Glycosyltransferase</keyword>
<dbReference type="PANTHER" id="PTHR33908:SF11">
    <property type="entry name" value="MEMBRANE PROTEIN"/>
    <property type="match status" value="1"/>
</dbReference>
<comment type="subcellular location">
    <subcellularLocation>
        <location evidence="1">Cell membrane</location>
        <topology evidence="1">Multi-pass membrane protein</topology>
    </subcellularLocation>
</comment>
<keyword evidence="11" id="KW-1185">Reference proteome</keyword>
<keyword evidence="4" id="KW-0808">Transferase</keyword>
<dbReference type="EMBL" id="JBEPSH010000004">
    <property type="protein sequence ID" value="MET4576924.1"/>
    <property type="molecule type" value="Genomic_DNA"/>
</dbReference>
<keyword evidence="6 8" id="KW-1133">Transmembrane helix</keyword>
<evidence type="ECO:0000256" key="8">
    <source>
        <dbReference type="SAM" id="Phobius"/>
    </source>
</evidence>
<gene>
    <name evidence="10" type="ORF">ABIE13_002035</name>
</gene>
<keyword evidence="2" id="KW-1003">Cell membrane</keyword>
<dbReference type="PROSITE" id="PS51257">
    <property type="entry name" value="PROKAR_LIPOPROTEIN"/>
    <property type="match status" value="1"/>
</dbReference>
<feature type="transmembrane region" description="Helical" evidence="8">
    <location>
        <begin position="268"/>
        <end position="285"/>
    </location>
</feature>
<feature type="transmembrane region" description="Helical" evidence="8">
    <location>
        <begin position="138"/>
        <end position="158"/>
    </location>
</feature>
<evidence type="ECO:0000256" key="1">
    <source>
        <dbReference type="ARBA" id="ARBA00004651"/>
    </source>
</evidence>
<feature type="transmembrane region" description="Helical" evidence="8">
    <location>
        <begin position="164"/>
        <end position="196"/>
    </location>
</feature>
<evidence type="ECO:0000256" key="6">
    <source>
        <dbReference type="ARBA" id="ARBA00022989"/>
    </source>
</evidence>
<evidence type="ECO:0000259" key="9">
    <source>
        <dbReference type="Pfam" id="PF13231"/>
    </source>
</evidence>
<evidence type="ECO:0000256" key="4">
    <source>
        <dbReference type="ARBA" id="ARBA00022679"/>
    </source>
</evidence>
<evidence type="ECO:0000256" key="2">
    <source>
        <dbReference type="ARBA" id="ARBA00022475"/>
    </source>
</evidence>
<protein>
    <submittedName>
        <fullName evidence="10">4-amino-4-deoxy-L-arabinose transferase-like glycosyltransferase</fullName>
    </submittedName>
</protein>
<dbReference type="Pfam" id="PF13231">
    <property type="entry name" value="PMT_2"/>
    <property type="match status" value="1"/>
</dbReference>
<feature type="transmembrane region" description="Helical" evidence="8">
    <location>
        <begin position="349"/>
        <end position="365"/>
    </location>
</feature>
<proteinExistence type="predicted"/>
<sequence length="527" mass="58346">MMVSGAKESLAPSGEDALVLNDFNLPLLLGAFGACWLLFLAWCALTPPIDNIEQLVWVSSLEWGYFKHPPLPTWILAAASVVLPQGPALTFTLGAVFVLGAHAIFWVWLREMHGPRTATILLLASLCITFYNQRVHYYNHNVVMMPPIAVCILMMWRLTQRARWSAWIAIGVAMGLGMLVKYQMALIGICIGLWWLRMRWWRDPVNRWGLVLATGIASAIFLPHLIWLIYHDWAPLRYAETSSLGMSLSMAARLSDSMSWTTDWVLNRQMPAWMVMGSALGWAVWRTRKSRNPAQEGPAHSAPGSTSAASWGASPPTYWREFSLLWGVFPLLFMLSLGLGLGVEMQNHWGTAFGLWMLPAALALAPSSLKYLNTCTAVRAAWVAFALIQALIVLQFWATSPQGIERLKTQHWQHFPSQAMAESLAPQARKALGGPIDIIAGRSAIAGSLALHLPEHPKVLINGDLATSPWISAEELRTARVVEVFPARELPEGAQWFSGGWAWRVGVSPLARLQGKDLPALPQAPAK</sequence>
<feature type="transmembrane region" description="Helical" evidence="8">
    <location>
        <begin position="25"/>
        <end position="45"/>
    </location>
</feature>
<dbReference type="InterPro" id="IPR050297">
    <property type="entry name" value="LipidA_mod_glycosyltrf_83"/>
</dbReference>
<feature type="domain" description="Glycosyltransferase RgtA/B/C/D-like" evidence="9">
    <location>
        <begin position="67"/>
        <end position="227"/>
    </location>
</feature>